<reference evidence="1 2" key="1">
    <citation type="submission" date="2021-06" db="EMBL/GenBank/DDBJ databases">
        <title>Caerostris darwini draft genome.</title>
        <authorList>
            <person name="Kono N."/>
            <person name="Arakawa K."/>
        </authorList>
    </citation>
    <scope>NUCLEOTIDE SEQUENCE [LARGE SCALE GENOMIC DNA]</scope>
</reference>
<dbReference type="Proteomes" id="UP001054837">
    <property type="component" value="Unassembled WGS sequence"/>
</dbReference>
<proteinExistence type="predicted"/>
<accession>A0AAV4VSA8</accession>
<evidence type="ECO:0000313" key="2">
    <source>
        <dbReference type="Proteomes" id="UP001054837"/>
    </source>
</evidence>
<sequence length="86" mass="9564">MPIDLNLTGMVNCINLEKKQLYSLLAGETCTIGGKTMGINFCGCHHNISNGYTLYVEYQMAFGLVWCYALHNSCRDDPSTSTSNLY</sequence>
<evidence type="ECO:0000313" key="1">
    <source>
        <dbReference type="EMBL" id="GIY72363.1"/>
    </source>
</evidence>
<dbReference type="EMBL" id="BPLQ01013479">
    <property type="protein sequence ID" value="GIY72363.1"/>
    <property type="molecule type" value="Genomic_DNA"/>
</dbReference>
<organism evidence="1 2">
    <name type="scientific">Caerostris darwini</name>
    <dbReference type="NCBI Taxonomy" id="1538125"/>
    <lineage>
        <taxon>Eukaryota</taxon>
        <taxon>Metazoa</taxon>
        <taxon>Ecdysozoa</taxon>
        <taxon>Arthropoda</taxon>
        <taxon>Chelicerata</taxon>
        <taxon>Arachnida</taxon>
        <taxon>Araneae</taxon>
        <taxon>Araneomorphae</taxon>
        <taxon>Entelegynae</taxon>
        <taxon>Araneoidea</taxon>
        <taxon>Araneidae</taxon>
        <taxon>Caerostris</taxon>
    </lineage>
</organism>
<name>A0AAV4VSA8_9ARAC</name>
<gene>
    <name evidence="1" type="ORF">CDAR_572391</name>
</gene>
<comment type="caution">
    <text evidence="1">The sequence shown here is derived from an EMBL/GenBank/DDBJ whole genome shotgun (WGS) entry which is preliminary data.</text>
</comment>
<keyword evidence="2" id="KW-1185">Reference proteome</keyword>
<dbReference type="AlphaFoldDB" id="A0AAV4VSA8"/>
<protein>
    <submittedName>
        <fullName evidence="1">Uncharacterized protein</fullName>
    </submittedName>
</protein>